<keyword evidence="4 6" id="KW-0663">Pyridoxal phosphate</keyword>
<name>A0ABQ4CY57_9ACTN</name>
<dbReference type="SUPFAM" id="SSF53383">
    <property type="entry name" value="PLP-dependent transferases"/>
    <property type="match status" value="1"/>
</dbReference>
<proteinExistence type="inferred from homology"/>
<dbReference type="InterPro" id="IPR010977">
    <property type="entry name" value="Aromatic_deC"/>
</dbReference>
<comment type="caution">
    <text evidence="7">The sequence shown here is derived from an EMBL/GenBank/DDBJ whole genome shotgun (WGS) entry which is preliminary data.</text>
</comment>
<protein>
    <submittedName>
        <fullName evidence="7">L-2,4-diaminobutyrate decarboxylase</fullName>
    </submittedName>
</protein>
<gene>
    <name evidence="7" type="ORF">Asi02nite_57370</name>
</gene>
<comment type="cofactor">
    <cofactor evidence="1 6">
        <name>pyridoxal 5'-phosphate</name>
        <dbReference type="ChEBI" id="CHEBI:597326"/>
    </cofactor>
</comment>
<keyword evidence="5 6" id="KW-0456">Lyase</keyword>
<organism evidence="7 8">
    <name type="scientific">Asanoa siamensis</name>
    <dbReference type="NCBI Taxonomy" id="926357"/>
    <lineage>
        <taxon>Bacteria</taxon>
        <taxon>Bacillati</taxon>
        <taxon>Actinomycetota</taxon>
        <taxon>Actinomycetes</taxon>
        <taxon>Micromonosporales</taxon>
        <taxon>Micromonosporaceae</taxon>
        <taxon>Asanoa</taxon>
    </lineage>
</organism>
<dbReference type="PRINTS" id="PR00800">
    <property type="entry name" value="YHDCRBOXLASE"/>
</dbReference>
<evidence type="ECO:0000256" key="6">
    <source>
        <dbReference type="RuleBase" id="RU000382"/>
    </source>
</evidence>
<sequence>MSFPLDLEPETVDHLGRRAVEFVTNYLRALPTEPVSHFADADRLVGELLGPPPEKPGDLGDLLSTLGTAAGYGLNPAAGGYLAYFPAGGLPSAAIAEMVAQTLNRFTAFAALAPGLVAMEQGIIRWLCVELGLPAGSSGLVLSGGSMANLVAIVAARDDRLTGDPRRGVVYVTEHTHYSVSKAAHLAGLEDSQLRVVPTRDDMRMNPTATAEQIAIDRAAGLYPFLLVATAGATSTGLVDPLDELGRLARREDLWFHVDGAYGAPYQLTERGRALLAGIEDADSIVLDPHKSMFLPYGTGMLLVRDERTLRAAHAGDGDYLQDIGGVAELPDYAALGPELSREWRGLRLWLPLQLHGVAAFREALDEKLDLARSLYRALAAEPRLELPWEPDLTVVGFRLRDAGPDAAAIHRRLLDRINGTGRIFLSSTKIGGRYTVRLCPQGLRTSAAHVAEAIDLIRSAVHDV</sequence>
<reference evidence="7 8" key="1">
    <citation type="submission" date="2021-01" db="EMBL/GenBank/DDBJ databases">
        <title>Whole genome shotgun sequence of Asanoa siamensis NBRC 107932.</title>
        <authorList>
            <person name="Komaki H."/>
            <person name="Tamura T."/>
        </authorList>
    </citation>
    <scope>NUCLEOTIDE SEQUENCE [LARGE SCALE GENOMIC DNA]</scope>
    <source>
        <strain evidence="7 8">NBRC 107932</strain>
    </source>
</reference>
<dbReference type="RefSeq" id="WP_203717100.1">
    <property type="nucleotide sequence ID" value="NZ_BONE01000056.1"/>
</dbReference>
<comment type="similarity">
    <text evidence="2 6">Belongs to the group II decarboxylase family.</text>
</comment>
<evidence type="ECO:0000313" key="8">
    <source>
        <dbReference type="Proteomes" id="UP000604117"/>
    </source>
</evidence>
<evidence type="ECO:0000256" key="4">
    <source>
        <dbReference type="ARBA" id="ARBA00022898"/>
    </source>
</evidence>
<dbReference type="PANTHER" id="PTHR11999">
    <property type="entry name" value="GROUP II PYRIDOXAL-5-PHOSPHATE DECARBOXYLASE"/>
    <property type="match status" value="1"/>
</dbReference>
<evidence type="ECO:0000256" key="2">
    <source>
        <dbReference type="ARBA" id="ARBA00009533"/>
    </source>
</evidence>
<dbReference type="Proteomes" id="UP000604117">
    <property type="component" value="Unassembled WGS sequence"/>
</dbReference>
<dbReference type="InterPro" id="IPR002129">
    <property type="entry name" value="PyrdxlP-dep_de-COase"/>
</dbReference>
<accession>A0ABQ4CY57</accession>
<dbReference type="InterPro" id="IPR015421">
    <property type="entry name" value="PyrdxlP-dep_Trfase_major"/>
</dbReference>
<dbReference type="Gene3D" id="3.40.640.10">
    <property type="entry name" value="Type I PLP-dependent aspartate aminotransferase-like (Major domain)"/>
    <property type="match status" value="1"/>
</dbReference>
<dbReference type="InterPro" id="IPR015422">
    <property type="entry name" value="PyrdxlP-dep_Trfase_small"/>
</dbReference>
<dbReference type="InterPro" id="IPR015424">
    <property type="entry name" value="PyrdxlP-dep_Trfase"/>
</dbReference>
<evidence type="ECO:0000313" key="7">
    <source>
        <dbReference type="EMBL" id="GIF76219.1"/>
    </source>
</evidence>
<evidence type="ECO:0000256" key="5">
    <source>
        <dbReference type="ARBA" id="ARBA00023239"/>
    </source>
</evidence>
<dbReference type="EMBL" id="BONE01000056">
    <property type="protein sequence ID" value="GIF76219.1"/>
    <property type="molecule type" value="Genomic_DNA"/>
</dbReference>
<evidence type="ECO:0000256" key="1">
    <source>
        <dbReference type="ARBA" id="ARBA00001933"/>
    </source>
</evidence>
<keyword evidence="3" id="KW-0210">Decarboxylase</keyword>
<evidence type="ECO:0000256" key="3">
    <source>
        <dbReference type="ARBA" id="ARBA00022793"/>
    </source>
</evidence>
<dbReference type="PANTHER" id="PTHR11999:SF70">
    <property type="entry name" value="MIP05841P"/>
    <property type="match status" value="1"/>
</dbReference>
<dbReference type="Gene3D" id="3.90.1150.10">
    <property type="entry name" value="Aspartate Aminotransferase, domain 1"/>
    <property type="match status" value="1"/>
</dbReference>
<dbReference type="Pfam" id="PF00282">
    <property type="entry name" value="Pyridoxal_deC"/>
    <property type="match status" value="1"/>
</dbReference>
<keyword evidence="8" id="KW-1185">Reference proteome</keyword>